<dbReference type="InterPro" id="IPR008978">
    <property type="entry name" value="HSP20-like_chaperone"/>
</dbReference>
<proteinExistence type="predicted"/>
<accession>A0ABW4C7D7</accession>
<protein>
    <submittedName>
        <fullName evidence="1">Hsp20/alpha crystallin family protein</fullName>
    </submittedName>
</protein>
<reference evidence="2" key="1">
    <citation type="journal article" date="2019" name="Int. J. Syst. Evol. Microbiol.">
        <title>The Global Catalogue of Microorganisms (GCM) 10K type strain sequencing project: providing services to taxonomists for standard genome sequencing and annotation.</title>
        <authorList>
            <consortium name="The Broad Institute Genomics Platform"/>
            <consortium name="The Broad Institute Genome Sequencing Center for Infectious Disease"/>
            <person name="Wu L."/>
            <person name="Ma J."/>
        </authorList>
    </citation>
    <scope>NUCLEOTIDE SEQUENCE [LARGE SCALE GENOMIC DNA]</scope>
    <source>
        <strain evidence="2">S1</strain>
    </source>
</reference>
<dbReference type="SUPFAM" id="SSF49764">
    <property type="entry name" value="HSP20-like chaperones"/>
    <property type="match status" value="1"/>
</dbReference>
<evidence type="ECO:0000313" key="2">
    <source>
        <dbReference type="Proteomes" id="UP001597282"/>
    </source>
</evidence>
<gene>
    <name evidence="1" type="ORF">ACFQ4Y_02785</name>
</gene>
<evidence type="ECO:0000313" key="1">
    <source>
        <dbReference type="EMBL" id="MFD1425861.1"/>
    </source>
</evidence>
<dbReference type="EMBL" id="JBHTNU010000002">
    <property type="protein sequence ID" value="MFD1425861.1"/>
    <property type="molecule type" value="Genomic_DNA"/>
</dbReference>
<sequence>MGVMEMTGPQDQFNPFGPNWNDFRKHFDPSQKGIPNQDSSWIEDYVKGVLSQVLPDDTIQNHSIPIRLRPDVIDTHHYIIVRAKIPEHANTRNLKVFFNTGQVRLSGLTEKEEVVSLPSPGRYNGSKAIFKDDILEIRIPKELNEPDREITIQFL</sequence>
<name>A0ABW4C7D7_9BACL</name>
<dbReference type="CDD" id="cd00298">
    <property type="entry name" value="ACD_sHsps_p23-like"/>
    <property type="match status" value="1"/>
</dbReference>
<comment type="caution">
    <text evidence="1">The sequence shown here is derived from an EMBL/GenBank/DDBJ whole genome shotgun (WGS) entry which is preliminary data.</text>
</comment>
<keyword evidence="2" id="KW-1185">Reference proteome</keyword>
<organism evidence="1 2">
    <name type="scientific">Kroppenstedtia sanguinis</name>
    <dbReference type="NCBI Taxonomy" id="1380684"/>
    <lineage>
        <taxon>Bacteria</taxon>
        <taxon>Bacillati</taxon>
        <taxon>Bacillota</taxon>
        <taxon>Bacilli</taxon>
        <taxon>Bacillales</taxon>
        <taxon>Thermoactinomycetaceae</taxon>
        <taxon>Kroppenstedtia</taxon>
    </lineage>
</organism>
<dbReference type="Proteomes" id="UP001597282">
    <property type="component" value="Unassembled WGS sequence"/>
</dbReference>